<comment type="caution">
    <text evidence="9">The sequence shown here is derived from an EMBL/GenBank/DDBJ whole genome shotgun (WGS) entry which is preliminary data.</text>
</comment>
<organism evidence="9 10">
    <name type="scientific">Nocardioides salarius</name>
    <dbReference type="NCBI Taxonomy" id="374513"/>
    <lineage>
        <taxon>Bacteria</taxon>
        <taxon>Bacillati</taxon>
        <taxon>Actinomycetota</taxon>
        <taxon>Actinomycetes</taxon>
        <taxon>Propionibacteriales</taxon>
        <taxon>Nocardioidaceae</taxon>
        <taxon>Nocardioides</taxon>
    </lineage>
</organism>
<dbReference type="InterPro" id="IPR020617">
    <property type="entry name" value="Thiolase_C"/>
</dbReference>
<evidence type="ECO:0000313" key="9">
    <source>
        <dbReference type="EMBL" id="MBM7507826.1"/>
    </source>
</evidence>
<proteinExistence type="inferred from homology"/>
<dbReference type="CDD" id="cd00751">
    <property type="entry name" value="thiolase"/>
    <property type="match status" value="1"/>
</dbReference>
<dbReference type="Pfam" id="PF00108">
    <property type="entry name" value="Thiolase_N"/>
    <property type="match status" value="1"/>
</dbReference>
<dbReference type="EMBL" id="JAFBBZ010000001">
    <property type="protein sequence ID" value="MBM7507826.1"/>
    <property type="molecule type" value="Genomic_DNA"/>
</dbReference>
<keyword evidence="3 6" id="KW-0808">Transferase</keyword>
<dbReference type="PANTHER" id="PTHR18919:SF107">
    <property type="entry name" value="ACETYL-COA ACETYLTRANSFERASE, CYTOSOLIC"/>
    <property type="match status" value="1"/>
</dbReference>
<dbReference type="InterPro" id="IPR016039">
    <property type="entry name" value="Thiolase-like"/>
</dbReference>
<evidence type="ECO:0000256" key="6">
    <source>
        <dbReference type="RuleBase" id="RU003557"/>
    </source>
</evidence>
<reference evidence="9 10" key="1">
    <citation type="submission" date="2021-01" db="EMBL/GenBank/DDBJ databases">
        <title>Sequencing the genomes of 1000 actinobacteria strains.</title>
        <authorList>
            <person name="Klenk H.-P."/>
        </authorList>
    </citation>
    <scope>NUCLEOTIDE SEQUENCE [LARGE SCALE GENOMIC DNA]</scope>
    <source>
        <strain evidence="9 10">DSM 18239</strain>
    </source>
</reference>
<evidence type="ECO:0000256" key="3">
    <source>
        <dbReference type="ARBA" id="ARBA00022679"/>
    </source>
</evidence>
<dbReference type="RefSeq" id="WP_193670002.1">
    <property type="nucleotide sequence ID" value="NZ_JACDTV010000011.1"/>
</dbReference>
<dbReference type="PIRSF" id="PIRSF000429">
    <property type="entry name" value="Ac-CoA_Ac_transf"/>
    <property type="match status" value="1"/>
</dbReference>
<feature type="domain" description="Thiolase C-terminal" evidence="8">
    <location>
        <begin position="270"/>
        <end position="394"/>
    </location>
</feature>
<dbReference type="Gene3D" id="3.40.47.10">
    <property type="match status" value="1"/>
</dbReference>
<evidence type="ECO:0000256" key="4">
    <source>
        <dbReference type="ARBA" id="ARBA00023315"/>
    </source>
</evidence>
<sequence>MTSSYLYTTARTPFGRFGGALAGARPDDLAATALRGALAKAPDLDPAAVDDVAWGCANQAGEDNRNVGRMAVLLAGLPTSVPATTINRLCGSSLDAAMQASRTIETGDADVVVAGGVESMTRAPWVLPKPERTFPAGNAQLVSTTLGWRLVNEQMPAEWTVSLGEANEQLQERFAISRERQDEFAARSHRLAAQAWADGSYDELVVGVDGVELARDESIRDGSTAEKLAGLKPSFRSDGTITAGNASPLNDGASALLLGSEAAAERIGLAPIARIAGRGAHALDPQDFGFAPVEAANTALARAGIGWGDVGAVELNEAFAVQSLACVDAWSQQGGVDPEIVNAWGGAIAMGHPLGASGGRVLGTLAARLRHSGERWGVAAICIGVGQGLAVVLENVSDTASAS</sequence>
<evidence type="ECO:0000256" key="1">
    <source>
        <dbReference type="ARBA" id="ARBA00010982"/>
    </source>
</evidence>
<protein>
    <recommendedName>
        <fullName evidence="5">Probable acetyl-CoA acetyltransferase</fullName>
        <ecNumber evidence="2">2.3.1.9</ecNumber>
    </recommendedName>
</protein>
<dbReference type="InterPro" id="IPR020613">
    <property type="entry name" value="Thiolase_CS"/>
</dbReference>
<dbReference type="EC" id="2.3.1.9" evidence="2"/>
<keyword evidence="10" id="KW-1185">Reference proteome</keyword>
<comment type="similarity">
    <text evidence="1 6">Belongs to the thiolase-like superfamily. Thiolase family.</text>
</comment>
<dbReference type="PROSITE" id="PS00099">
    <property type="entry name" value="THIOLASE_3"/>
    <property type="match status" value="1"/>
</dbReference>
<evidence type="ECO:0000256" key="2">
    <source>
        <dbReference type="ARBA" id="ARBA00012705"/>
    </source>
</evidence>
<evidence type="ECO:0000256" key="5">
    <source>
        <dbReference type="ARBA" id="ARBA00040529"/>
    </source>
</evidence>
<dbReference type="InterPro" id="IPR002155">
    <property type="entry name" value="Thiolase"/>
</dbReference>
<dbReference type="PANTHER" id="PTHR18919">
    <property type="entry name" value="ACETYL-COA C-ACYLTRANSFERASE"/>
    <property type="match status" value="1"/>
</dbReference>
<dbReference type="NCBIfam" id="TIGR01930">
    <property type="entry name" value="AcCoA-C-Actrans"/>
    <property type="match status" value="1"/>
</dbReference>
<feature type="domain" description="Thiolase N-terminal" evidence="7">
    <location>
        <begin position="8"/>
        <end position="261"/>
    </location>
</feature>
<accession>A0ABS2M9I3</accession>
<dbReference type="GO" id="GO:0003988">
    <property type="term" value="F:acetyl-CoA C-acyltransferase activity"/>
    <property type="evidence" value="ECO:0007669"/>
    <property type="project" value="UniProtKB-EC"/>
</dbReference>
<dbReference type="InterPro" id="IPR020616">
    <property type="entry name" value="Thiolase_N"/>
</dbReference>
<evidence type="ECO:0000259" key="7">
    <source>
        <dbReference type="Pfam" id="PF00108"/>
    </source>
</evidence>
<dbReference type="Pfam" id="PF02803">
    <property type="entry name" value="Thiolase_C"/>
    <property type="match status" value="1"/>
</dbReference>
<evidence type="ECO:0000313" key="10">
    <source>
        <dbReference type="Proteomes" id="UP000732378"/>
    </source>
</evidence>
<dbReference type="PROSITE" id="PS00737">
    <property type="entry name" value="THIOLASE_2"/>
    <property type="match status" value="1"/>
</dbReference>
<name>A0ABS2M9I3_9ACTN</name>
<evidence type="ECO:0000259" key="8">
    <source>
        <dbReference type="Pfam" id="PF02803"/>
    </source>
</evidence>
<gene>
    <name evidence="9" type="ORF">JOE61_001640</name>
</gene>
<dbReference type="Proteomes" id="UP000732378">
    <property type="component" value="Unassembled WGS sequence"/>
</dbReference>
<dbReference type="SUPFAM" id="SSF53901">
    <property type="entry name" value="Thiolase-like"/>
    <property type="match status" value="2"/>
</dbReference>
<dbReference type="InterPro" id="IPR020610">
    <property type="entry name" value="Thiolase_AS"/>
</dbReference>
<keyword evidence="4 6" id="KW-0012">Acyltransferase</keyword>